<gene>
    <name evidence="1" type="ORF">RN90_06310</name>
</gene>
<sequence length="244" mass="26586">MDITKIVAMSIAISLLITLSFGLGELIKNITKSDFNYGIFIIIIFGLFVNIRTAIKKAKAGCSDVNIDLTAGIYTAGVDFPVGKYRLTAKENYGDVITSSNVKNGINQTLGVGHSNIASVFNNITLKEGDTLTIYGKLVLELYSKNINLLIAPRKITGKVVNLTAGNYIGGEDIEVGTYDIELIKNYGCIIVNSGFENLTLYFGEANKKFKKFKNCPVRKGEKLEVLGGLEVKLTPSKSTYLYG</sequence>
<comment type="caution">
    <text evidence="1">The sequence shown here is derived from an EMBL/GenBank/DDBJ whole genome shotgun (WGS) entry which is preliminary data.</text>
</comment>
<protein>
    <submittedName>
        <fullName evidence="1">Uncharacterized protein</fullName>
    </submittedName>
</protein>
<evidence type="ECO:0000313" key="1">
    <source>
        <dbReference type="EMBL" id="PGH25048.1"/>
    </source>
</evidence>
<proteinExistence type="predicted"/>
<dbReference type="AlphaFoldDB" id="A0A2B7YVY7"/>
<name>A0A2B7YVY7_9FUSO</name>
<dbReference type="RefSeq" id="WP_158411764.1">
    <property type="nucleotide sequence ID" value="NZ_CP071099.1"/>
</dbReference>
<evidence type="ECO:0000313" key="2">
    <source>
        <dbReference type="Proteomes" id="UP000226179"/>
    </source>
</evidence>
<dbReference type="EMBL" id="NJGJ01000001">
    <property type="protein sequence ID" value="PGH25048.1"/>
    <property type="molecule type" value="Genomic_DNA"/>
</dbReference>
<organism evidence="1 2">
    <name type="scientific">Fusobacterium animalis</name>
    <dbReference type="NCBI Taxonomy" id="76859"/>
    <lineage>
        <taxon>Bacteria</taxon>
        <taxon>Fusobacteriati</taxon>
        <taxon>Fusobacteriota</taxon>
        <taxon>Fusobacteriia</taxon>
        <taxon>Fusobacteriales</taxon>
        <taxon>Fusobacteriaceae</taxon>
        <taxon>Fusobacterium</taxon>
    </lineage>
</organism>
<reference evidence="1 2" key="1">
    <citation type="submission" date="2017-06" db="EMBL/GenBank/DDBJ databases">
        <title>Draft genome sequence of Fusobacterium nucleatum subsp. animalis KCOM 1280 (=ChDC F318).</title>
        <authorList>
            <person name="Kook J.-K."/>
            <person name="Park S.-N."/>
            <person name="Lim Y.K."/>
            <person name="Roh H."/>
        </authorList>
    </citation>
    <scope>NUCLEOTIDE SEQUENCE [LARGE SCALE GENOMIC DNA]</scope>
    <source>
        <strain evidence="2">KCOM 1280 ( ChDC F318)</strain>
    </source>
</reference>
<accession>A0A2B7YVY7</accession>
<dbReference type="Proteomes" id="UP000226179">
    <property type="component" value="Unassembled WGS sequence"/>
</dbReference>